<keyword evidence="2" id="KW-1185">Reference proteome</keyword>
<dbReference type="EMBL" id="BQNB010008883">
    <property type="protein sequence ID" value="GJS55662.1"/>
    <property type="molecule type" value="Genomic_DNA"/>
</dbReference>
<accession>A0ABQ4WS33</accession>
<name>A0ABQ4WS33_9ASTR</name>
<comment type="caution">
    <text evidence="1">The sequence shown here is derived from an EMBL/GenBank/DDBJ whole genome shotgun (WGS) entry which is preliminary data.</text>
</comment>
<sequence>MLYRSTEGCCTSLGHVDILELNLKVITIRFMMLRYVDNPSTNLPLMFDIDGRTLEFGRGDFCLITGFRFGKVFLDPKEKDNVEFHHRVFLMIANLNGKHLLDLVKKDLEFDELDDDNVVYVYLLLALDYVFMGQELTHTEVRHEVHVRTEVHRFVDEEEKVVDMQRCLLSLNQIMNTQNTGPSDVDHNVVMEGVNHSKSVDHLDMNVLVGGLDHQSMEGVSQCMNVVHLDKNWNDDSYNFPVDCLDHQSMEGVSQCMSVDHLDNNWNDKSESVAINGLISLRSQDVDDISKG</sequence>
<reference evidence="1" key="2">
    <citation type="submission" date="2022-01" db="EMBL/GenBank/DDBJ databases">
        <authorList>
            <person name="Yamashiro T."/>
            <person name="Shiraishi A."/>
            <person name="Satake H."/>
            <person name="Nakayama K."/>
        </authorList>
    </citation>
    <scope>NUCLEOTIDE SEQUENCE</scope>
</reference>
<dbReference type="Proteomes" id="UP001151760">
    <property type="component" value="Unassembled WGS sequence"/>
</dbReference>
<evidence type="ECO:0000313" key="2">
    <source>
        <dbReference type="Proteomes" id="UP001151760"/>
    </source>
</evidence>
<proteinExistence type="predicted"/>
<protein>
    <submittedName>
        <fullName evidence="1">Uncharacterized protein</fullName>
    </submittedName>
</protein>
<gene>
    <name evidence="1" type="ORF">Tco_0629024</name>
</gene>
<organism evidence="1 2">
    <name type="scientific">Tanacetum coccineum</name>
    <dbReference type="NCBI Taxonomy" id="301880"/>
    <lineage>
        <taxon>Eukaryota</taxon>
        <taxon>Viridiplantae</taxon>
        <taxon>Streptophyta</taxon>
        <taxon>Embryophyta</taxon>
        <taxon>Tracheophyta</taxon>
        <taxon>Spermatophyta</taxon>
        <taxon>Magnoliopsida</taxon>
        <taxon>eudicotyledons</taxon>
        <taxon>Gunneridae</taxon>
        <taxon>Pentapetalae</taxon>
        <taxon>asterids</taxon>
        <taxon>campanulids</taxon>
        <taxon>Asterales</taxon>
        <taxon>Asteraceae</taxon>
        <taxon>Asteroideae</taxon>
        <taxon>Anthemideae</taxon>
        <taxon>Anthemidinae</taxon>
        <taxon>Tanacetum</taxon>
    </lineage>
</organism>
<reference evidence="1" key="1">
    <citation type="journal article" date="2022" name="Int. J. Mol. Sci.">
        <title>Draft Genome of Tanacetum Coccineum: Genomic Comparison of Closely Related Tanacetum-Family Plants.</title>
        <authorList>
            <person name="Yamashiro T."/>
            <person name="Shiraishi A."/>
            <person name="Nakayama K."/>
            <person name="Satake H."/>
        </authorList>
    </citation>
    <scope>NUCLEOTIDE SEQUENCE</scope>
</reference>
<evidence type="ECO:0000313" key="1">
    <source>
        <dbReference type="EMBL" id="GJS55662.1"/>
    </source>
</evidence>